<evidence type="ECO:0000313" key="8">
    <source>
        <dbReference type="Proteomes" id="UP000314986"/>
    </source>
</evidence>
<reference evidence="7" key="5">
    <citation type="submission" date="2025-09" db="UniProtKB">
        <authorList>
            <consortium name="Ensembl"/>
        </authorList>
    </citation>
    <scope>IDENTIFICATION</scope>
</reference>
<evidence type="ECO:0000256" key="3">
    <source>
        <dbReference type="ARBA" id="ARBA00022478"/>
    </source>
</evidence>
<keyword evidence="5" id="KW-0539">Nucleus</keyword>
<reference evidence="8" key="3">
    <citation type="journal article" date="2014" name="Nature">
        <title>Elephant shark genome provides unique insights into gnathostome evolution.</title>
        <authorList>
            <consortium name="International Elephant Shark Genome Sequencing Consortium"/>
            <person name="Venkatesh B."/>
            <person name="Lee A.P."/>
            <person name="Ravi V."/>
            <person name="Maurya A.K."/>
            <person name="Lian M.M."/>
            <person name="Swann J.B."/>
            <person name="Ohta Y."/>
            <person name="Flajnik M.F."/>
            <person name="Sutoh Y."/>
            <person name="Kasahara M."/>
            <person name="Hoon S."/>
            <person name="Gangu V."/>
            <person name="Roy S.W."/>
            <person name="Irimia M."/>
            <person name="Korzh V."/>
            <person name="Kondrychyn I."/>
            <person name="Lim Z.W."/>
            <person name="Tay B.H."/>
            <person name="Tohari S."/>
            <person name="Kong K.W."/>
            <person name="Ho S."/>
            <person name="Lorente-Galdos B."/>
            <person name="Quilez J."/>
            <person name="Marques-Bonet T."/>
            <person name="Raney B.J."/>
            <person name="Ingham P.W."/>
            <person name="Tay A."/>
            <person name="Hillier L.W."/>
            <person name="Minx P."/>
            <person name="Boehm T."/>
            <person name="Wilson R.K."/>
            <person name="Brenner S."/>
            <person name="Warren W.C."/>
        </authorList>
    </citation>
    <scope>NUCLEOTIDE SEQUENCE [LARGE SCALE GENOMIC DNA]</scope>
</reference>
<organism evidence="7 8">
    <name type="scientific">Callorhinchus milii</name>
    <name type="common">Ghost shark</name>
    <dbReference type="NCBI Taxonomy" id="7868"/>
    <lineage>
        <taxon>Eukaryota</taxon>
        <taxon>Metazoa</taxon>
        <taxon>Chordata</taxon>
        <taxon>Craniata</taxon>
        <taxon>Vertebrata</taxon>
        <taxon>Chondrichthyes</taxon>
        <taxon>Holocephali</taxon>
        <taxon>Chimaeriformes</taxon>
        <taxon>Callorhinchidae</taxon>
        <taxon>Callorhinchus</taxon>
    </lineage>
</organism>
<dbReference type="PANTHER" id="PTHR14440">
    <property type="entry name" value="DNA-DIRECTED RNA POLYMERASE I SUBUNIT RPA49"/>
    <property type="match status" value="1"/>
</dbReference>
<comment type="subcellular location">
    <subcellularLocation>
        <location evidence="1">Nucleus</location>
        <location evidence="1">Nucleolus</location>
    </subcellularLocation>
</comment>
<accession>A0A4W3I7H4</accession>
<dbReference type="GO" id="GO:0006351">
    <property type="term" value="P:DNA-templated transcription"/>
    <property type="evidence" value="ECO:0007669"/>
    <property type="project" value="InterPro"/>
</dbReference>
<feature type="region of interest" description="Disordered" evidence="6">
    <location>
        <begin position="1"/>
        <end position="26"/>
    </location>
</feature>
<name>A0A4W3I7H4_CALMI</name>
<feature type="compositionally biased region" description="Basic and acidic residues" evidence="6">
    <location>
        <begin position="1"/>
        <end position="17"/>
    </location>
</feature>
<dbReference type="STRING" id="7868.ENSCMIP00000016944"/>
<dbReference type="GO" id="GO:0003677">
    <property type="term" value="F:DNA binding"/>
    <property type="evidence" value="ECO:0007669"/>
    <property type="project" value="InterPro"/>
</dbReference>
<keyword evidence="4" id="KW-0804">Transcription</keyword>
<reference evidence="8" key="2">
    <citation type="journal article" date="2007" name="PLoS Biol.">
        <title>Survey sequencing and comparative analysis of the elephant shark (Callorhinchus milii) genome.</title>
        <authorList>
            <person name="Venkatesh B."/>
            <person name="Kirkness E.F."/>
            <person name="Loh Y.H."/>
            <person name="Halpern A.L."/>
            <person name="Lee A.P."/>
            <person name="Johnson J."/>
            <person name="Dandona N."/>
            <person name="Viswanathan L.D."/>
            <person name="Tay A."/>
            <person name="Venter J.C."/>
            <person name="Strausberg R.L."/>
            <person name="Brenner S."/>
        </authorList>
    </citation>
    <scope>NUCLEOTIDE SEQUENCE [LARGE SCALE GENOMIC DNA]</scope>
</reference>
<dbReference type="AlphaFoldDB" id="A0A4W3I7H4"/>
<comment type="similarity">
    <text evidence="2">Belongs to the eukaryotic RPA49/POLR1E RNA polymerase subunit family.</text>
</comment>
<evidence type="ECO:0000256" key="4">
    <source>
        <dbReference type="ARBA" id="ARBA00023163"/>
    </source>
</evidence>
<reference evidence="8" key="1">
    <citation type="journal article" date="2006" name="Science">
        <title>Ancient noncoding elements conserved in the human genome.</title>
        <authorList>
            <person name="Venkatesh B."/>
            <person name="Kirkness E.F."/>
            <person name="Loh Y.H."/>
            <person name="Halpern A.L."/>
            <person name="Lee A.P."/>
            <person name="Johnson J."/>
            <person name="Dandona N."/>
            <person name="Viswanathan L.D."/>
            <person name="Tay A."/>
            <person name="Venter J.C."/>
            <person name="Strausberg R.L."/>
            <person name="Brenner S."/>
        </authorList>
    </citation>
    <scope>NUCLEOTIDE SEQUENCE [LARGE SCALE GENOMIC DNA]</scope>
</reference>
<dbReference type="Pfam" id="PF06870">
    <property type="entry name" value="RNA_pol_I_A49"/>
    <property type="match status" value="1"/>
</dbReference>
<dbReference type="Ensembl" id="ENSCMIT00000017277.1">
    <property type="protein sequence ID" value="ENSCMIP00000016944.1"/>
    <property type="gene ID" value="ENSCMIG00000008120.1"/>
</dbReference>
<dbReference type="Proteomes" id="UP000314986">
    <property type="component" value="Unassembled WGS sequence"/>
</dbReference>
<protein>
    <submittedName>
        <fullName evidence="7">RNA polymerase I subunit E</fullName>
    </submittedName>
</protein>
<evidence type="ECO:0000256" key="2">
    <source>
        <dbReference type="ARBA" id="ARBA00009430"/>
    </source>
</evidence>
<sequence length="426" mass="47572">KLCRPDTRPHETPDPHHASPFQFSNGKLPNSQTVKFQLHKSIHKANPRKKHHLVLSAETDRLTYVGSNFGPGAPKCNSLCKYFVGVLNKTTGVMNVHDAQLFNLQPTIPGESFAEVDSGEKLTSYRDKVNSLIEAFGTNKQKRALSSRRLNEVGNETLQKAVAKAAENVIERKGIEALSSEAAQFDAQDMSAFLPPCHVDAKKPEDVYPFEDLFSNAEYQAMEPFSEKFKTSTSEDIRKLEKSDNYSSFVLEALQFLPRDKEKRDHMTRCLCYLQILIRLHNLKKKEIKHKGSLGSDVADVVNNKLMKNFTVLTYNNGCVKNIMPDTMKSKIAAYIIALALHINSFQTDLTHLQRNLKISENKMLEIARAMGLKIGKKNVDVPGVGAESHKIGTLLLPLVVPILTHGLGKKEKLDKKSASNAVNPN</sequence>
<dbReference type="GO" id="GO:0000428">
    <property type="term" value="C:DNA-directed RNA polymerase complex"/>
    <property type="evidence" value="ECO:0007669"/>
    <property type="project" value="UniProtKB-KW"/>
</dbReference>
<keyword evidence="3" id="KW-0240">DNA-directed RNA polymerase</keyword>
<dbReference type="GeneTree" id="ENSGT00390000018004"/>
<proteinExistence type="inferred from homology"/>
<reference evidence="7" key="4">
    <citation type="submission" date="2025-08" db="UniProtKB">
        <authorList>
            <consortium name="Ensembl"/>
        </authorList>
    </citation>
    <scope>IDENTIFICATION</scope>
</reference>
<dbReference type="OMA" id="DVYPFDE"/>
<evidence type="ECO:0000256" key="5">
    <source>
        <dbReference type="ARBA" id="ARBA00023242"/>
    </source>
</evidence>
<keyword evidence="8" id="KW-1185">Reference proteome</keyword>
<evidence type="ECO:0000313" key="7">
    <source>
        <dbReference type="Ensembl" id="ENSCMIP00000016944.1"/>
    </source>
</evidence>
<evidence type="ECO:0000256" key="1">
    <source>
        <dbReference type="ARBA" id="ARBA00004604"/>
    </source>
</evidence>
<dbReference type="GO" id="GO:0005730">
    <property type="term" value="C:nucleolus"/>
    <property type="evidence" value="ECO:0007669"/>
    <property type="project" value="UniProtKB-SubCell"/>
</dbReference>
<evidence type="ECO:0000256" key="6">
    <source>
        <dbReference type="SAM" id="MobiDB-lite"/>
    </source>
</evidence>
<dbReference type="InParanoid" id="A0A4W3I7H4"/>
<gene>
    <name evidence="7" type="primary">polr1e</name>
</gene>
<dbReference type="InterPro" id="IPR009668">
    <property type="entry name" value="RNA_pol-assoc_fac_A49-like"/>
</dbReference>